<dbReference type="EMBL" id="GDJX01023747">
    <property type="protein sequence ID" value="JAT44189.1"/>
    <property type="molecule type" value="Transcribed_RNA"/>
</dbReference>
<gene>
    <name evidence="2" type="primary">ZKSCAN2_3</name>
    <name evidence="2" type="ORF">g.19851</name>
</gene>
<protein>
    <submittedName>
        <fullName evidence="2">Zinc finger protein with KRAB and SCAN domains 2</fullName>
    </submittedName>
</protein>
<organism evidence="2">
    <name type="scientific">Anthurium amnicola</name>
    <dbReference type="NCBI Taxonomy" id="1678845"/>
    <lineage>
        <taxon>Eukaryota</taxon>
        <taxon>Viridiplantae</taxon>
        <taxon>Streptophyta</taxon>
        <taxon>Embryophyta</taxon>
        <taxon>Tracheophyta</taxon>
        <taxon>Spermatophyta</taxon>
        <taxon>Magnoliopsida</taxon>
        <taxon>Liliopsida</taxon>
        <taxon>Araceae</taxon>
        <taxon>Pothoideae</taxon>
        <taxon>Potheae</taxon>
        <taxon>Anthurium</taxon>
    </lineage>
</organism>
<proteinExistence type="predicted"/>
<dbReference type="AlphaFoldDB" id="A0A1D1XP93"/>
<feature type="compositionally biased region" description="Pro residues" evidence="1">
    <location>
        <begin position="44"/>
        <end position="53"/>
    </location>
</feature>
<dbReference type="PANTHER" id="PTHR31307">
    <property type="entry name" value="TRIHELIX TRANSCRIPTION FACTOR ASIL2"/>
    <property type="match status" value="1"/>
</dbReference>
<accession>A0A1D1XP93</accession>
<dbReference type="GO" id="GO:0000976">
    <property type="term" value="F:transcription cis-regulatory region binding"/>
    <property type="evidence" value="ECO:0007669"/>
    <property type="project" value="TreeGrafter"/>
</dbReference>
<feature type="compositionally biased region" description="Basic and acidic residues" evidence="1">
    <location>
        <begin position="117"/>
        <end position="129"/>
    </location>
</feature>
<name>A0A1D1XP93_9ARAE</name>
<feature type="non-terminal residue" evidence="2">
    <location>
        <position position="1"/>
    </location>
</feature>
<reference evidence="2" key="1">
    <citation type="submission" date="2015-07" db="EMBL/GenBank/DDBJ databases">
        <title>Transcriptome Assembly of Anthurium amnicola.</title>
        <authorList>
            <person name="Suzuki J."/>
        </authorList>
    </citation>
    <scope>NUCLEOTIDE SEQUENCE</scope>
</reference>
<feature type="region of interest" description="Disordered" evidence="1">
    <location>
        <begin position="38"/>
        <end position="85"/>
    </location>
</feature>
<dbReference type="PANTHER" id="PTHR31307:SF16">
    <property type="entry name" value="OS05G0560600 PROTEIN"/>
    <property type="match status" value="1"/>
</dbReference>
<evidence type="ECO:0000256" key="1">
    <source>
        <dbReference type="SAM" id="MobiDB-lite"/>
    </source>
</evidence>
<feature type="compositionally biased region" description="Low complexity" evidence="1">
    <location>
        <begin position="59"/>
        <end position="73"/>
    </location>
</feature>
<evidence type="ECO:0000313" key="2">
    <source>
        <dbReference type="EMBL" id="JAT44189.1"/>
    </source>
</evidence>
<feature type="region of interest" description="Disordered" evidence="1">
    <location>
        <begin position="101"/>
        <end position="143"/>
    </location>
</feature>
<sequence>CKNRIDTLKKKYKAEKGRITASGGSQWAFYDRLDALIGSSAEKPSPPPPPPPSLQSRKTSPLPAAAAARPPSATREKRHALAVPTVDSRFLQRKYSAAAAAAACKHEEAGMESSRSSTERSAREGRRGSNDGGVGGNVGDDAESVRELSRAILRFGEIYEKVETEKQRQMMELEKQRMEFSKGLEFQRMQIFVDSMLQLEKIKRVKRDTSGAFQH</sequence>
<dbReference type="InterPro" id="IPR044823">
    <property type="entry name" value="ASIL1/2-like"/>
</dbReference>
<dbReference type="GO" id="GO:0005634">
    <property type="term" value="C:nucleus"/>
    <property type="evidence" value="ECO:0007669"/>
    <property type="project" value="TreeGrafter"/>
</dbReference>